<dbReference type="AlphaFoldDB" id="A0A158JNH6"/>
<organism evidence="1 2">
    <name type="scientific">Caballeronia humi</name>
    <dbReference type="NCBI Taxonomy" id="326474"/>
    <lineage>
        <taxon>Bacteria</taxon>
        <taxon>Pseudomonadati</taxon>
        <taxon>Pseudomonadota</taxon>
        <taxon>Betaproteobacteria</taxon>
        <taxon>Burkholderiales</taxon>
        <taxon>Burkholderiaceae</taxon>
        <taxon>Caballeronia</taxon>
    </lineage>
</organism>
<name>A0A158JNH6_9BURK</name>
<gene>
    <name evidence="1" type="ORF">AWB65_06888</name>
</gene>
<reference evidence="1" key="1">
    <citation type="submission" date="2016-01" db="EMBL/GenBank/DDBJ databases">
        <authorList>
            <person name="Peeters C."/>
        </authorList>
    </citation>
    <scope>NUCLEOTIDE SEQUENCE [LARGE SCALE GENOMIC DNA]</scope>
    <source>
        <strain evidence="1">LMG 22934</strain>
    </source>
</reference>
<sequence>MAICWLGCLDEQSSRVLASALGDVTVPGWHWSRLIDRRVQTEVAHRFSGFGNCSMAPIADSMPIATVVFAPVIICGLRSGSSPIPICARACYTSRRYSRRRSSSRRRCSTPRHSSNGIGWEPSRVRPFLPNRSVAGHRSVRWGASTAWFSLSASFVAARVVIGTRLVGIAPGCSRRASRLPAENCSRTVVATPMYQS</sequence>
<dbReference type="Proteomes" id="UP000054977">
    <property type="component" value="Unassembled WGS sequence"/>
</dbReference>
<proteinExistence type="predicted"/>
<evidence type="ECO:0000313" key="1">
    <source>
        <dbReference type="EMBL" id="SAL70043.1"/>
    </source>
</evidence>
<evidence type="ECO:0000313" key="2">
    <source>
        <dbReference type="Proteomes" id="UP000054977"/>
    </source>
</evidence>
<keyword evidence="2" id="KW-1185">Reference proteome</keyword>
<comment type="caution">
    <text evidence="1">The sequence shown here is derived from an EMBL/GenBank/DDBJ whole genome shotgun (WGS) entry which is preliminary data.</text>
</comment>
<protein>
    <submittedName>
        <fullName evidence="1">Uncharacterized protein</fullName>
    </submittedName>
</protein>
<dbReference type="EMBL" id="FCNW02000162">
    <property type="protein sequence ID" value="SAL70043.1"/>
    <property type="molecule type" value="Genomic_DNA"/>
</dbReference>
<accession>A0A158JNH6</accession>